<accession>A0AA39FST1</accession>
<dbReference type="EMBL" id="JAQQBR010000005">
    <property type="protein sequence ID" value="KAK0174973.1"/>
    <property type="molecule type" value="Genomic_DNA"/>
</dbReference>
<dbReference type="Proteomes" id="UP001168972">
    <property type="component" value="Unassembled WGS sequence"/>
</dbReference>
<protein>
    <recommendedName>
        <fullName evidence="3">DUF4806 domain-containing protein</fullName>
    </recommendedName>
</protein>
<comment type="caution">
    <text evidence="1">The sequence shown here is derived from an EMBL/GenBank/DDBJ whole genome shotgun (WGS) entry which is preliminary data.</text>
</comment>
<proteinExistence type="predicted"/>
<keyword evidence="2" id="KW-1185">Reference proteome</keyword>
<dbReference type="AlphaFoldDB" id="A0AA39FST1"/>
<evidence type="ECO:0000313" key="1">
    <source>
        <dbReference type="EMBL" id="KAK0174973.1"/>
    </source>
</evidence>
<gene>
    <name evidence="1" type="ORF">PV327_008759</name>
</gene>
<reference evidence="1" key="2">
    <citation type="submission" date="2023-03" db="EMBL/GenBank/DDBJ databases">
        <authorList>
            <person name="Inwood S.N."/>
            <person name="Skelly J.G."/>
            <person name="Guhlin J."/>
            <person name="Harrop T.W.R."/>
            <person name="Goldson S.G."/>
            <person name="Dearden P.K."/>
        </authorList>
    </citation>
    <scope>NUCLEOTIDE SEQUENCE</scope>
    <source>
        <strain evidence="1">Lincoln</strain>
        <tissue evidence="1">Whole body</tissue>
    </source>
</reference>
<name>A0AA39FST1_MICHY</name>
<evidence type="ECO:0008006" key="3">
    <source>
        <dbReference type="Google" id="ProtNLM"/>
    </source>
</evidence>
<reference evidence="1" key="1">
    <citation type="journal article" date="2023" name="bioRxiv">
        <title>Scaffold-level genome assemblies of two parasitoid biocontrol wasps reveal the parthenogenesis mechanism and an associated novel virus.</title>
        <authorList>
            <person name="Inwood S."/>
            <person name="Skelly J."/>
            <person name="Guhlin J."/>
            <person name="Harrop T."/>
            <person name="Goldson S."/>
            <person name="Dearden P."/>
        </authorList>
    </citation>
    <scope>NUCLEOTIDE SEQUENCE</scope>
    <source>
        <strain evidence="1">Lincoln</strain>
        <tissue evidence="1">Whole body</tissue>
    </source>
</reference>
<organism evidence="1 2">
    <name type="scientific">Microctonus hyperodae</name>
    <name type="common">Parasitoid wasp</name>
    <dbReference type="NCBI Taxonomy" id="165561"/>
    <lineage>
        <taxon>Eukaryota</taxon>
        <taxon>Metazoa</taxon>
        <taxon>Ecdysozoa</taxon>
        <taxon>Arthropoda</taxon>
        <taxon>Hexapoda</taxon>
        <taxon>Insecta</taxon>
        <taxon>Pterygota</taxon>
        <taxon>Neoptera</taxon>
        <taxon>Endopterygota</taxon>
        <taxon>Hymenoptera</taxon>
        <taxon>Apocrita</taxon>
        <taxon>Ichneumonoidea</taxon>
        <taxon>Braconidae</taxon>
        <taxon>Euphorinae</taxon>
        <taxon>Microctonus</taxon>
    </lineage>
</organism>
<evidence type="ECO:0000313" key="2">
    <source>
        <dbReference type="Proteomes" id="UP001168972"/>
    </source>
</evidence>
<sequence length="185" mass="20756">MADTVWSINESSATLFLAEKFRIFEKKIFAELEAMKRSIIYDVDKKNKELKHILMNMSNNSSEPKKNLTGVKEELECQIPITNIEEFLAFEGNLLESPNKKKALLDLYRILICGEAKIQSCILKLGAATIGKEVQLLYSGTGKINNGVGKRNFSLTQTYSVMQDALIEKFGEAFNLKSLPGDVGR</sequence>